<gene>
    <name evidence="1" type="ORF">KFL_006990020</name>
</gene>
<protein>
    <submittedName>
        <fullName evidence="1">Uncharacterized protein</fullName>
    </submittedName>
</protein>
<name>A0A1Y1IQ57_KLENI</name>
<reference evidence="1 2" key="1">
    <citation type="journal article" date="2014" name="Nat. Commun.">
        <title>Klebsormidium flaccidum genome reveals primary factors for plant terrestrial adaptation.</title>
        <authorList>
            <person name="Hori K."/>
            <person name="Maruyama F."/>
            <person name="Fujisawa T."/>
            <person name="Togashi T."/>
            <person name="Yamamoto N."/>
            <person name="Seo M."/>
            <person name="Sato S."/>
            <person name="Yamada T."/>
            <person name="Mori H."/>
            <person name="Tajima N."/>
            <person name="Moriyama T."/>
            <person name="Ikeuchi M."/>
            <person name="Watanabe M."/>
            <person name="Wada H."/>
            <person name="Kobayashi K."/>
            <person name="Saito M."/>
            <person name="Masuda T."/>
            <person name="Sasaki-Sekimoto Y."/>
            <person name="Mashiguchi K."/>
            <person name="Awai K."/>
            <person name="Shimojima M."/>
            <person name="Masuda S."/>
            <person name="Iwai M."/>
            <person name="Nobusawa T."/>
            <person name="Narise T."/>
            <person name="Kondo S."/>
            <person name="Saito H."/>
            <person name="Sato R."/>
            <person name="Murakawa M."/>
            <person name="Ihara Y."/>
            <person name="Oshima-Yamada Y."/>
            <person name="Ohtaka K."/>
            <person name="Satoh M."/>
            <person name="Sonobe K."/>
            <person name="Ishii M."/>
            <person name="Ohtani R."/>
            <person name="Kanamori-Sato M."/>
            <person name="Honoki R."/>
            <person name="Miyazaki D."/>
            <person name="Mochizuki H."/>
            <person name="Umetsu J."/>
            <person name="Higashi K."/>
            <person name="Shibata D."/>
            <person name="Kamiya Y."/>
            <person name="Sato N."/>
            <person name="Nakamura Y."/>
            <person name="Tabata S."/>
            <person name="Ida S."/>
            <person name="Kurokawa K."/>
            <person name="Ohta H."/>
        </authorList>
    </citation>
    <scope>NUCLEOTIDE SEQUENCE [LARGE SCALE GENOMIC DNA]</scope>
    <source>
        <strain evidence="1 2">NIES-2285</strain>
    </source>
</reference>
<keyword evidence="2" id="KW-1185">Reference proteome</keyword>
<dbReference type="OMA" id="HQIRISN"/>
<accession>A0A1Y1IQ57</accession>
<evidence type="ECO:0000313" key="2">
    <source>
        <dbReference type="Proteomes" id="UP000054558"/>
    </source>
</evidence>
<evidence type="ECO:0000313" key="1">
    <source>
        <dbReference type="EMBL" id="GAQ90896.1"/>
    </source>
</evidence>
<dbReference type="OrthoDB" id="6132182at2759"/>
<sequence length="597" mass="65321">MQATPMEAAAGDNIAALNMGSIGGAQAAAMQPIKAFVVGVDTRGRTMQESEVNSRLQDPLAALMLKLVPASERPQNLDTTVEFIVNASPADKFDFMTFLAGEGGQMRWTEETKDLDRALRFLWVRFPRTATGSRDQADILVVGSALGFADDAIFLQCASWDVANRTYNFYKRLNGEWFWAGQSHMAFDPATRLQGPFDGHVNGNLVMKELTPPWNNWHSSVAGISETALPPSHPLRTHPLFTGKEVANKLQTLVVQPAIDRFTSARIDSLVQGAKLTGVKLLINQILATATVNFVSSAERSKQRFTKNEYDLPPGFFLDIESLSAAGIVAGDTSKLRVSYQKYQDSLTEYDFRLQAGAFAQKGDTFFAFFVPAPAKEDVVLLQQLIDRGIVTKRLAACLMMVDLANPVYSDHRRRLAQYAPDEIQYSAATRSSDLEALLAPAIVAAAKGAPEDSAEAEFAANWAIPEADYAAAFQQRVDAYLAAVSARLTEEPNEPFFQYTELADSRRREFARTKLAEFALTLPVTKIAATASFLEMRPDGTVQRKPAGALTGAFVFIPETSSPAEKAAANLDRSGEQVASPSFDQLAPEKVHWACK</sequence>
<organism evidence="1 2">
    <name type="scientific">Klebsormidium nitens</name>
    <name type="common">Green alga</name>
    <name type="synonym">Ulothrix nitens</name>
    <dbReference type="NCBI Taxonomy" id="105231"/>
    <lineage>
        <taxon>Eukaryota</taxon>
        <taxon>Viridiplantae</taxon>
        <taxon>Streptophyta</taxon>
        <taxon>Klebsormidiophyceae</taxon>
        <taxon>Klebsormidiales</taxon>
        <taxon>Klebsormidiaceae</taxon>
        <taxon>Klebsormidium</taxon>
    </lineage>
</organism>
<dbReference type="EMBL" id="DF237648">
    <property type="protein sequence ID" value="GAQ90896.1"/>
    <property type="molecule type" value="Genomic_DNA"/>
</dbReference>
<dbReference type="Proteomes" id="UP000054558">
    <property type="component" value="Unassembled WGS sequence"/>
</dbReference>
<dbReference type="AlphaFoldDB" id="A0A1Y1IQ57"/>
<proteinExistence type="predicted"/>